<organism evidence="1 3">
    <name type="scientific">Corchorus capsularis</name>
    <name type="common">Jute</name>
    <dbReference type="NCBI Taxonomy" id="210143"/>
    <lineage>
        <taxon>Eukaryota</taxon>
        <taxon>Viridiplantae</taxon>
        <taxon>Streptophyta</taxon>
        <taxon>Embryophyta</taxon>
        <taxon>Tracheophyta</taxon>
        <taxon>Spermatophyta</taxon>
        <taxon>Magnoliopsida</taxon>
        <taxon>eudicotyledons</taxon>
        <taxon>Gunneridae</taxon>
        <taxon>Pentapetalae</taxon>
        <taxon>rosids</taxon>
        <taxon>malvids</taxon>
        <taxon>Malvales</taxon>
        <taxon>Malvaceae</taxon>
        <taxon>Grewioideae</taxon>
        <taxon>Apeibeae</taxon>
        <taxon>Corchorus</taxon>
    </lineage>
</organism>
<dbReference type="Proteomes" id="UP000188268">
    <property type="component" value="Unassembled WGS sequence"/>
</dbReference>
<proteinExistence type="predicted"/>
<dbReference type="EMBL" id="AWWV01007486">
    <property type="protein sequence ID" value="OMO96214.1"/>
    <property type="molecule type" value="Genomic_DNA"/>
</dbReference>
<evidence type="ECO:0000313" key="2">
    <source>
        <dbReference type="EMBL" id="OMP09706.1"/>
    </source>
</evidence>
<dbReference type="Gramene" id="OMP09706">
    <property type="protein sequence ID" value="OMP09706"/>
    <property type="gene ID" value="CCACVL1_01047"/>
</dbReference>
<gene>
    <name evidence="2" type="ORF">CCACVL1_01047</name>
    <name evidence="1" type="ORF">CCACVL1_05044</name>
</gene>
<dbReference type="EMBL" id="AWWV01003072">
    <property type="protein sequence ID" value="OMP09706.1"/>
    <property type="molecule type" value="Genomic_DNA"/>
</dbReference>
<evidence type="ECO:0000313" key="3">
    <source>
        <dbReference type="Proteomes" id="UP000188268"/>
    </source>
</evidence>
<protein>
    <submittedName>
        <fullName evidence="1">Uncharacterized protein</fullName>
    </submittedName>
</protein>
<dbReference type="Gramene" id="OMO96214">
    <property type="protein sequence ID" value="OMO96214"/>
    <property type="gene ID" value="CCACVL1_05044"/>
</dbReference>
<comment type="caution">
    <text evidence="1">The sequence shown here is derived from an EMBL/GenBank/DDBJ whole genome shotgun (WGS) entry which is preliminary data.</text>
</comment>
<dbReference type="AlphaFoldDB" id="A0A1R3JN10"/>
<reference evidence="1 3" key="1">
    <citation type="submission" date="2013-09" db="EMBL/GenBank/DDBJ databases">
        <title>Corchorus capsularis genome sequencing.</title>
        <authorList>
            <person name="Alam M."/>
            <person name="Haque M.S."/>
            <person name="Islam M.S."/>
            <person name="Emdad E.M."/>
            <person name="Islam M.M."/>
            <person name="Ahmed B."/>
            <person name="Halim A."/>
            <person name="Hossen Q.M.M."/>
            <person name="Hossain M.Z."/>
            <person name="Ahmed R."/>
            <person name="Khan M.M."/>
            <person name="Islam R."/>
            <person name="Rashid M.M."/>
            <person name="Khan S.A."/>
            <person name="Rahman M.S."/>
            <person name="Alam M."/>
        </authorList>
    </citation>
    <scope>NUCLEOTIDE SEQUENCE [LARGE SCALE GENOMIC DNA]</scope>
    <source>
        <strain evidence="3">cv. CVL-1</strain>
        <tissue evidence="1">Whole seedling</tissue>
    </source>
</reference>
<name>A0A1R3JN10_COCAP</name>
<sequence length="37" mass="3866">MAPSLPSIISHCLASFFCTFKASVSPLSLCTEGSADF</sequence>
<keyword evidence="3" id="KW-1185">Reference proteome</keyword>
<accession>A0A1R3JN10</accession>
<evidence type="ECO:0000313" key="1">
    <source>
        <dbReference type="EMBL" id="OMO96214.1"/>
    </source>
</evidence>